<evidence type="ECO:0000259" key="8">
    <source>
        <dbReference type="Pfam" id="PF08439"/>
    </source>
</evidence>
<keyword evidence="1 6" id="KW-0645">Protease</keyword>
<name>A0A4R6IFT2_9MOLU</name>
<comment type="similarity">
    <text evidence="6">Belongs to the peptidase M3B family.</text>
</comment>
<keyword evidence="2 6" id="KW-0479">Metal-binding</keyword>
<evidence type="ECO:0000256" key="6">
    <source>
        <dbReference type="RuleBase" id="RU368091"/>
    </source>
</evidence>
<keyword evidence="5 6" id="KW-0482">Metalloprotease</keyword>
<evidence type="ECO:0000259" key="7">
    <source>
        <dbReference type="Pfam" id="PF01432"/>
    </source>
</evidence>
<reference evidence="9 10" key="1">
    <citation type="submission" date="2019-03" db="EMBL/GenBank/DDBJ databases">
        <title>Genomic Encyclopedia of Archaeal and Bacterial Type Strains, Phase II (KMG-II): from individual species to whole genera.</title>
        <authorList>
            <person name="Goeker M."/>
        </authorList>
    </citation>
    <scope>NUCLEOTIDE SEQUENCE [LARGE SCALE GENOMIC DNA]</scope>
    <source>
        <strain evidence="9 10">ATCC 700618</strain>
    </source>
</reference>
<keyword evidence="10" id="KW-1185">Reference proteome</keyword>
<dbReference type="Gene3D" id="1.10.1370.20">
    <property type="entry name" value="Oligoendopeptidase f, C-terminal domain"/>
    <property type="match status" value="1"/>
</dbReference>
<dbReference type="NCBIfam" id="TIGR00181">
    <property type="entry name" value="pepF"/>
    <property type="match status" value="1"/>
</dbReference>
<dbReference type="EMBL" id="SNWN01000009">
    <property type="protein sequence ID" value="TDO21210.1"/>
    <property type="molecule type" value="Genomic_DNA"/>
</dbReference>
<dbReference type="SUPFAM" id="SSF55486">
    <property type="entry name" value="Metalloproteases ('zincins'), catalytic domain"/>
    <property type="match status" value="1"/>
</dbReference>
<dbReference type="GO" id="GO:0006518">
    <property type="term" value="P:peptide metabolic process"/>
    <property type="evidence" value="ECO:0007669"/>
    <property type="project" value="TreeGrafter"/>
</dbReference>
<proteinExistence type="inferred from homology"/>
<dbReference type="Proteomes" id="UP000295518">
    <property type="component" value="Unassembled WGS sequence"/>
</dbReference>
<dbReference type="InterPro" id="IPR042088">
    <property type="entry name" value="OligoPept_F_C"/>
</dbReference>
<dbReference type="GO" id="GO:0004222">
    <property type="term" value="F:metalloendopeptidase activity"/>
    <property type="evidence" value="ECO:0007669"/>
    <property type="project" value="UniProtKB-UniRule"/>
</dbReference>
<evidence type="ECO:0000313" key="9">
    <source>
        <dbReference type="EMBL" id="TDO21210.1"/>
    </source>
</evidence>
<dbReference type="RefSeq" id="WP_243720089.1">
    <property type="nucleotide sequence ID" value="NZ_NNCE01000001.1"/>
</dbReference>
<sequence length="609" mass="71996">MQYKKYEDVPEKYRFDLEAILEGSTIESLFEKITQGAEKLVEVKDEYLKDKDSFLKFLKAYDRWSKLVDKASNYISNNLAVNVIDPKYNQLNQKFMTIYYKFIAKFGDHEKRILDAESLLKEWLKDEAFKNYRKDLEFTLNSKKFRLPAKVEEYLKKRAYADINLSEIFSVISNSELDYGYAQTKEGKRKTKITLANHVSLLEDKDEDFRKSAYIGYNRGFAKHRQSFAKLLISHFRDISAAALLRGHKSSVESYLWEDQVDKVLVKNLYQKVASNTHILQKYWTNYAKFFKSKYNKTYKRWDSKLPLVKVQSKYSVEEAQELILAATKDLGQEYQDVLKKAFNENWIDYMPVDNKRSGAYSIGQSYPLEKKYINMNYDYKLTSVKTLAHELGHSMHSYFSDKKQAYNLSQYPIFLAEIASIFNELMLEDYLMHKTKDKKLQFNLLSDSIQDFQNTVFRQTHFSEYEYTLYKAMDQNVPLGTFEDLQKIYQDLGNKYKIDNFPEVVEKHEQAILSVMVPHYYYNFYVYKYAIGYVVANVFFKKYKDEGISALENYIDKFLSMGSKLWPADLLKESGIDLYSPEIYDLAFELLNQKVDKFISLGKEIFKK</sequence>
<dbReference type="GO" id="GO:0046872">
    <property type="term" value="F:metal ion binding"/>
    <property type="evidence" value="ECO:0007669"/>
    <property type="project" value="UniProtKB-UniRule"/>
</dbReference>
<dbReference type="PANTHER" id="PTHR11804">
    <property type="entry name" value="PROTEASE M3 THIMET OLIGOPEPTIDASE-RELATED"/>
    <property type="match status" value="1"/>
</dbReference>
<dbReference type="InterPro" id="IPR045090">
    <property type="entry name" value="Pept_M3A_M3B"/>
</dbReference>
<evidence type="ECO:0000256" key="5">
    <source>
        <dbReference type="ARBA" id="ARBA00023049"/>
    </source>
</evidence>
<keyword evidence="4 6" id="KW-0862">Zinc</keyword>
<dbReference type="Pfam" id="PF08439">
    <property type="entry name" value="Peptidase_M3_N"/>
    <property type="match status" value="1"/>
</dbReference>
<evidence type="ECO:0000256" key="2">
    <source>
        <dbReference type="ARBA" id="ARBA00022723"/>
    </source>
</evidence>
<evidence type="ECO:0000256" key="4">
    <source>
        <dbReference type="ARBA" id="ARBA00022833"/>
    </source>
</evidence>
<evidence type="ECO:0000256" key="1">
    <source>
        <dbReference type="ARBA" id="ARBA00022670"/>
    </source>
</evidence>
<dbReference type="Pfam" id="PF01432">
    <property type="entry name" value="Peptidase_M3"/>
    <property type="match status" value="1"/>
</dbReference>
<organism evidence="9 10">
    <name type="scientific">Mycoplasma testudineum</name>
    <dbReference type="NCBI Taxonomy" id="244584"/>
    <lineage>
        <taxon>Bacteria</taxon>
        <taxon>Bacillati</taxon>
        <taxon>Mycoplasmatota</taxon>
        <taxon>Mollicutes</taxon>
        <taxon>Mycoplasmataceae</taxon>
        <taxon>Mycoplasma</taxon>
    </lineage>
</organism>
<evidence type="ECO:0000313" key="10">
    <source>
        <dbReference type="Proteomes" id="UP000295518"/>
    </source>
</evidence>
<protein>
    <recommendedName>
        <fullName evidence="6">Oligopeptidase F</fullName>
        <ecNumber evidence="6">3.4.24.-</ecNumber>
    </recommendedName>
</protein>
<feature type="domain" description="Peptidase M3A/M3B catalytic" evidence="7">
    <location>
        <begin position="201"/>
        <end position="589"/>
    </location>
</feature>
<dbReference type="EC" id="3.4.24.-" evidence="6"/>
<comment type="caution">
    <text evidence="9">The sequence shown here is derived from an EMBL/GenBank/DDBJ whole genome shotgun (WGS) entry which is preliminary data.</text>
</comment>
<dbReference type="PANTHER" id="PTHR11804:SF84">
    <property type="entry name" value="SACCHAROLYSIN"/>
    <property type="match status" value="1"/>
</dbReference>
<gene>
    <name evidence="9" type="ORF">EI74_0244</name>
</gene>
<feature type="domain" description="Oligopeptidase F N-terminal" evidence="8">
    <location>
        <begin position="117"/>
        <end position="178"/>
    </location>
</feature>
<comment type="function">
    <text evidence="6">Has oligopeptidase activity and degrades a variety of small bioactive peptides.</text>
</comment>
<dbReference type="InterPro" id="IPR001567">
    <property type="entry name" value="Pept_M3A_M3B_dom"/>
</dbReference>
<dbReference type="InterPro" id="IPR004438">
    <property type="entry name" value="Peptidase_M3B"/>
</dbReference>
<dbReference type="Gene3D" id="1.20.140.70">
    <property type="entry name" value="Oligopeptidase f, N-terminal domain"/>
    <property type="match status" value="1"/>
</dbReference>
<dbReference type="AlphaFoldDB" id="A0A4R6IFT2"/>
<dbReference type="GO" id="GO:0006508">
    <property type="term" value="P:proteolysis"/>
    <property type="evidence" value="ECO:0007669"/>
    <property type="project" value="UniProtKB-KW"/>
</dbReference>
<accession>A0A4R6IFT2</accession>
<dbReference type="InterPro" id="IPR013647">
    <property type="entry name" value="OligopepF_N_dom"/>
</dbReference>
<evidence type="ECO:0000256" key="3">
    <source>
        <dbReference type="ARBA" id="ARBA00022801"/>
    </source>
</evidence>
<keyword evidence="3 6" id="KW-0378">Hydrolase</keyword>
<dbReference type="CDD" id="cd09608">
    <property type="entry name" value="M3B_PepF"/>
    <property type="match status" value="1"/>
</dbReference>
<comment type="cofactor">
    <cofactor evidence="6">
        <name>Zn(2+)</name>
        <dbReference type="ChEBI" id="CHEBI:29105"/>
    </cofactor>
    <text evidence="6">Binds 1 zinc ion.</text>
</comment>